<dbReference type="EMBL" id="CDHK01000013">
    <property type="protein sequence ID" value="CEJ61927.1"/>
    <property type="molecule type" value="Genomic_DNA"/>
</dbReference>
<keyword evidence="7" id="KW-1185">Reference proteome</keyword>
<evidence type="ECO:0000256" key="1">
    <source>
        <dbReference type="ARBA" id="ARBA00005979"/>
    </source>
</evidence>
<dbReference type="GO" id="GO:0010181">
    <property type="term" value="F:FMN binding"/>
    <property type="evidence" value="ECO:0007669"/>
    <property type="project" value="InterPro"/>
</dbReference>
<name>A0A0F7U3I5_PENBI</name>
<gene>
    <name evidence="6" type="ORF">PMG11_10444</name>
</gene>
<organism evidence="6 7">
    <name type="scientific">Penicillium brasilianum</name>
    <dbReference type="NCBI Taxonomy" id="104259"/>
    <lineage>
        <taxon>Eukaryota</taxon>
        <taxon>Fungi</taxon>
        <taxon>Dikarya</taxon>
        <taxon>Ascomycota</taxon>
        <taxon>Pezizomycotina</taxon>
        <taxon>Eurotiomycetes</taxon>
        <taxon>Eurotiomycetidae</taxon>
        <taxon>Eurotiales</taxon>
        <taxon>Aspergillaceae</taxon>
        <taxon>Penicillium</taxon>
    </lineage>
</organism>
<dbReference type="Gene3D" id="3.20.20.70">
    <property type="entry name" value="Aldolase class I"/>
    <property type="match status" value="1"/>
</dbReference>
<keyword evidence="4" id="KW-0560">Oxidoreductase</keyword>
<dbReference type="SUPFAM" id="SSF51395">
    <property type="entry name" value="FMN-linked oxidoreductases"/>
    <property type="match status" value="1"/>
</dbReference>
<evidence type="ECO:0000256" key="2">
    <source>
        <dbReference type="ARBA" id="ARBA00022630"/>
    </source>
</evidence>
<dbReference type="Proteomes" id="UP000042958">
    <property type="component" value="Unassembled WGS sequence"/>
</dbReference>
<evidence type="ECO:0000313" key="6">
    <source>
        <dbReference type="EMBL" id="CEJ61927.1"/>
    </source>
</evidence>
<dbReference type="InterPro" id="IPR051799">
    <property type="entry name" value="NADH_flavin_oxidoreductase"/>
</dbReference>
<evidence type="ECO:0000256" key="3">
    <source>
        <dbReference type="ARBA" id="ARBA00022643"/>
    </source>
</evidence>
<keyword evidence="3" id="KW-0288">FMN</keyword>
<feature type="domain" description="NADH:flavin oxidoreductase/NADH oxidase N-terminal" evidence="5">
    <location>
        <begin position="17"/>
        <end position="330"/>
    </location>
</feature>
<dbReference type="PANTHER" id="PTHR43656">
    <property type="entry name" value="BINDING OXIDOREDUCTASE, PUTATIVE (AFU_ORTHOLOGUE AFUA_2G08260)-RELATED"/>
    <property type="match status" value="1"/>
</dbReference>
<dbReference type="PANTHER" id="PTHR43656:SF5">
    <property type="entry name" value="NADH:FLAVIN OXIDOREDUCTASE_NADH OXIDASE N-TERMINAL DOMAIN-CONTAINING PROTEIN"/>
    <property type="match status" value="1"/>
</dbReference>
<dbReference type="Pfam" id="PF00724">
    <property type="entry name" value="Oxidored_FMN"/>
    <property type="match status" value="1"/>
</dbReference>
<evidence type="ECO:0000313" key="7">
    <source>
        <dbReference type="Proteomes" id="UP000042958"/>
    </source>
</evidence>
<sequence length="436" mass="48307">MTSRFHSPVEDVSPLAQPLRFEFSQTTAPNRFLKASMTEKLSSWDPQKKEARGVPSTAIHNLYQRWGEGELGHILTGNIMLAYDQLEAAGNLIIPTDAPFEGPRFEAFAKLASLAKAHGSLITGQVTHPGRQVDRRIQPNPVSASDVQLQGKVLGLEFAKPHPASQEEINEIVRSFTYAAQYLQRAGFDGIELQGAHGYLLSQFLSRTTNFRTDAYGGSLQNRARLIMEIAQSIRANTSPDFILGIKINSVEFQSGGFTVEEARNLCQMLEEATFDFVELSGGTYQAMAFKHERESTRKREAFFLEFADMIVPSLSKTKTYVTGGFRTLQGMLEALKSVDGVGLGRVIAQEFSLTKDILNGTITGAIDPKVNQDDFALTNIIAGTQMRQVGKGQEPIDMSQEENVRVFMKAMTAWAQRMADDGETMKLFGYVDLEL</sequence>
<comment type="similarity">
    <text evidence="1">Belongs to the NADH:flavin oxidoreductase/NADH oxidase family.</text>
</comment>
<proteinExistence type="inferred from homology"/>
<dbReference type="InterPro" id="IPR013785">
    <property type="entry name" value="Aldolase_TIM"/>
</dbReference>
<dbReference type="InterPro" id="IPR001155">
    <property type="entry name" value="OxRdtase_FMN_N"/>
</dbReference>
<accession>A0A0F7U3I5</accession>
<dbReference type="CDD" id="cd04733">
    <property type="entry name" value="OYE_like_2_FMN"/>
    <property type="match status" value="1"/>
</dbReference>
<dbReference type="GO" id="GO:0016491">
    <property type="term" value="F:oxidoreductase activity"/>
    <property type="evidence" value="ECO:0007669"/>
    <property type="project" value="UniProtKB-KW"/>
</dbReference>
<reference evidence="7" key="1">
    <citation type="journal article" date="2015" name="Genome Announc.">
        <title>Draft genome sequence of the fungus Penicillium brasilianum MG11.</title>
        <authorList>
            <person name="Horn F."/>
            <person name="Linde J."/>
            <person name="Mattern D.J."/>
            <person name="Walther G."/>
            <person name="Guthke R."/>
            <person name="Brakhage A.A."/>
            <person name="Valiante V."/>
        </authorList>
    </citation>
    <scope>NUCLEOTIDE SEQUENCE [LARGE SCALE GENOMIC DNA]</scope>
    <source>
        <strain evidence="7">MG11</strain>
    </source>
</reference>
<protein>
    <recommendedName>
        <fullName evidence="5">NADH:flavin oxidoreductase/NADH oxidase N-terminal domain-containing protein</fullName>
    </recommendedName>
</protein>
<dbReference type="OrthoDB" id="4159781at2759"/>
<dbReference type="AlphaFoldDB" id="A0A0F7U3I5"/>
<dbReference type="STRING" id="104259.A0A0F7U3I5"/>
<keyword evidence="2" id="KW-0285">Flavoprotein</keyword>
<evidence type="ECO:0000256" key="4">
    <source>
        <dbReference type="ARBA" id="ARBA00023002"/>
    </source>
</evidence>
<evidence type="ECO:0000259" key="5">
    <source>
        <dbReference type="Pfam" id="PF00724"/>
    </source>
</evidence>